<comment type="caution">
    <text evidence="1">The sequence shown here is derived from an EMBL/GenBank/DDBJ whole genome shotgun (WGS) entry which is preliminary data.</text>
</comment>
<organism evidence="1 2">
    <name type="scientific">Brachionus plicatilis</name>
    <name type="common">Marine rotifer</name>
    <name type="synonym">Brachionus muelleri</name>
    <dbReference type="NCBI Taxonomy" id="10195"/>
    <lineage>
        <taxon>Eukaryota</taxon>
        <taxon>Metazoa</taxon>
        <taxon>Spiralia</taxon>
        <taxon>Gnathifera</taxon>
        <taxon>Rotifera</taxon>
        <taxon>Eurotatoria</taxon>
        <taxon>Monogononta</taxon>
        <taxon>Pseudotrocha</taxon>
        <taxon>Ploima</taxon>
        <taxon>Brachionidae</taxon>
        <taxon>Brachionus</taxon>
    </lineage>
</organism>
<dbReference type="AlphaFoldDB" id="A0A3M7RRI9"/>
<evidence type="ECO:0000313" key="2">
    <source>
        <dbReference type="Proteomes" id="UP000276133"/>
    </source>
</evidence>
<accession>A0A3M7RRI9</accession>
<reference evidence="1 2" key="1">
    <citation type="journal article" date="2018" name="Sci. Rep.">
        <title>Genomic signatures of local adaptation to the degree of environmental predictability in rotifers.</title>
        <authorList>
            <person name="Franch-Gras L."/>
            <person name="Hahn C."/>
            <person name="Garcia-Roger E.M."/>
            <person name="Carmona M.J."/>
            <person name="Serra M."/>
            <person name="Gomez A."/>
        </authorList>
    </citation>
    <scope>NUCLEOTIDE SEQUENCE [LARGE SCALE GENOMIC DNA]</scope>
    <source>
        <strain evidence="1">HYR1</strain>
    </source>
</reference>
<evidence type="ECO:0000313" key="1">
    <source>
        <dbReference type="EMBL" id="RNA25957.1"/>
    </source>
</evidence>
<gene>
    <name evidence="1" type="ORF">BpHYR1_037866</name>
</gene>
<name>A0A3M7RRI9_BRAPC</name>
<keyword evidence="2" id="KW-1185">Reference proteome</keyword>
<protein>
    <submittedName>
        <fullName evidence="1">Uncharacterized protein</fullName>
    </submittedName>
</protein>
<proteinExistence type="predicted"/>
<sequence length="62" mass="7280">MNSSIKGLVQINRYSFTKLVQKLRKLTQTLLNNNVFIALETLSCSKLRFKRYKCISEREPSK</sequence>
<dbReference type="Proteomes" id="UP000276133">
    <property type="component" value="Unassembled WGS sequence"/>
</dbReference>
<dbReference type="EMBL" id="REGN01002832">
    <property type="protein sequence ID" value="RNA25957.1"/>
    <property type="molecule type" value="Genomic_DNA"/>
</dbReference>